<gene>
    <name evidence="1" type="ORF">GCM10011369_18680</name>
</gene>
<name>A0A8J2U538_9GAMM</name>
<dbReference type="AlphaFoldDB" id="A0A8J2U538"/>
<reference evidence="2" key="1">
    <citation type="journal article" date="2019" name="Int. J. Syst. Evol. Microbiol.">
        <title>The Global Catalogue of Microorganisms (GCM) 10K type strain sequencing project: providing services to taxonomists for standard genome sequencing and annotation.</title>
        <authorList>
            <consortium name="The Broad Institute Genomics Platform"/>
            <consortium name="The Broad Institute Genome Sequencing Center for Infectious Disease"/>
            <person name="Wu L."/>
            <person name="Ma J."/>
        </authorList>
    </citation>
    <scope>NUCLEOTIDE SEQUENCE [LARGE SCALE GENOMIC DNA]</scope>
    <source>
        <strain evidence="2">CGMCC 1.10130</strain>
    </source>
</reference>
<accession>A0A8J2U538</accession>
<keyword evidence="2" id="KW-1185">Reference proteome</keyword>
<comment type="caution">
    <text evidence="1">The sequence shown here is derived from an EMBL/GenBank/DDBJ whole genome shotgun (WGS) entry which is preliminary data.</text>
</comment>
<proteinExistence type="predicted"/>
<evidence type="ECO:0000313" key="1">
    <source>
        <dbReference type="EMBL" id="GGA77043.1"/>
    </source>
</evidence>
<evidence type="ECO:0000313" key="2">
    <source>
        <dbReference type="Proteomes" id="UP000619743"/>
    </source>
</evidence>
<dbReference type="EMBL" id="BMDX01000008">
    <property type="protein sequence ID" value="GGA77043.1"/>
    <property type="molecule type" value="Genomic_DNA"/>
</dbReference>
<sequence>MSCATPAEKEYFENYVQIYTTSMPVRSVDLTSHDRIYRVELATGGNLRRLSSLAQQVLMDVEDEKKQITLNDYADAYELIRERPIFNQRGDVVNPFTVDLGVVKRLLGYA</sequence>
<organism evidence="1 2">
    <name type="scientific">Neiella marina</name>
    <dbReference type="NCBI Taxonomy" id="508461"/>
    <lineage>
        <taxon>Bacteria</taxon>
        <taxon>Pseudomonadati</taxon>
        <taxon>Pseudomonadota</taxon>
        <taxon>Gammaproteobacteria</taxon>
        <taxon>Alteromonadales</taxon>
        <taxon>Echinimonadaceae</taxon>
        <taxon>Neiella</taxon>
    </lineage>
</organism>
<protein>
    <submittedName>
        <fullName evidence="1">Uncharacterized protein</fullName>
    </submittedName>
</protein>
<dbReference type="Proteomes" id="UP000619743">
    <property type="component" value="Unassembled WGS sequence"/>
</dbReference>